<dbReference type="AlphaFoldDB" id="A0A4R4A8H9"/>
<reference evidence="1 2" key="1">
    <citation type="submission" date="2019-03" db="EMBL/GenBank/DDBJ databases">
        <title>Genomic Encyclopedia of Type Strains, Phase IV (KMG-IV): sequencing the most valuable type-strain genomes for metagenomic binning, comparative biology and taxonomic classification.</title>
        <authorList>
            <person name="Goeker M."/>
        </authorList>
    </citation>
    <scope>NUCLEOTIDE SEQUENCE [LARGE SCALE GENOMIC DNA]</scope>
    <source>
        <strain evidence="1 2">DSM 203</strain>
    </source>
</reference>
<gene>
    <name evidence="1" type="ORF">EDC29_107134</name>
</gene>
<dbReference type="EMBL" id="SMDC01000007">
    <property type="protein sequence ID" value="TCW35191.1"/>
    <property type="molecule type" value="Genomic_DNA"/>
</dbReference>
<comment type="caution">
    <text evidence="1">The sequence shown here is derived from an EMBL/GenBank/DDBJ whole genome shotgun (WGS) entry which is preliminary data.</text>
</comment>
<evidence type="ECO:0000313" key="1">
    <source>
        <dbReference type="EMBL" id="TCW35191.1"/>
    </source>
</evidence>
<sequence length="46" mass="5304">MSEALLTTLQLALFTGALGAMAWQLQHARRRARQTVPVRRTRTRIR</sequence>
<dbReference type="RefSeq" id="WP_160330969.1">
    <property type="nucleotide sequence ID" value="NZ_JAKEDQ010000001.1"/>
</dbReference>
<name>A0A4R4A8H9_MARGR</name>
<proteinExistence type="predicted"/>
<dbReference type="Proteomes" id="UP000295247">
    <property type="component" value="Unassembled WGS sequence"/>
</dbReference>
<evidence type="ECO:0000313" key="2">
    <source>
        <dbReference type="Proteomes" id="UP000295247"/>
    </source>
</evidence>
<organism evidence="1 2">
    <name type="scientific">Marichromatium gracile</name>
    <name type="common">Chromatium gracile</name>
    <dbReference type="NCBI Taxonomy" id="1048"/>
    <lineage>
        <taxon>Bacteria</taxon>
        <taxon>Pseudomonadati</taxon>
        <taxon>Pseudomonadota</taxon>
        <taxon>Gammaproteobacteria</taxon>
        <taxon>Chromatiales</taxon>
        <taxon>Chromatiaceae</taxon>
        <taxon>Marichromatium</taxon>
    </lineage>
</organism>
<accession>A0A4R4A8H9</accession>
<protein>
    <submittedName>
        <fullName evidence="1">Uncharacterized protein</fullName>
    </submittedName>
</protein>